<evidence type="ECO:0008006" key="8">
    <source>
        <dbReference type="Google" id="ProtNLM"/>
    </source>
</evidence>
<dbReference type="Gene3D" id="1.20.120.550">
    <property type="entry name" value="Membrane associated eicosanoid/glutathione metabolism-like domain"/>
    <property type="match status" value="1"/>
</dbReference>
<evidence type="ECO:0000256" key="2">
    <source>
        <dbReference type="ARBA" id="ARBA00022692"/>
    </source>
</evidence>
<comment type="caution">
    <text evidence="6">The sequence shown here is derived from an EMBL/GenBank/DDBJ whole genome shotgun (WGS) entry which is preliminary data.</text>
</comment>
<sequence>MTSFMPDLTRENISYYFLPMAWVIAFMPRIYAANTYHAATQKHLDQRAPRQWSQTVAQEAALDAKTKGRITRAEAAQANGFENLGLFAAAITAGNSSGVSAGLMNGLGGAWLVSRFVYNHIYIFNDVVPPAARGITYMFGVGMCMMMFVLAGQKMSSGSI</sequence>
<proteinExistence type="predicted"/>
<name>A0A1Z5T067_HORWE</name>
<dbReference type="SUPFAM" id="SSF161084">
    <property type="entry name" value="MAPEG domain-like"/>
    <property type="match status" value="1"/>
</dbReference>
<dbReference type="Proteomes" id="UP000194280">
    <property type="component" value="Unassembled WGS sequence"/>
</dbReference>
<keyword evidence="3 5" id="KW-1133">Transmembrane helix</keyword>
<dbReference type="VEuPathDB" id="FungiDB:BTJ68_12045"/>
<reference evidence="6 7" key="1">
    <citation type="submission" date="2017-01" db="EMBL/GenBank/DDBJ databases">
        <title>The recent genome duplication of the halophilic yeast Hortaea werneckii: insights from long-read sequencing.</title>
        <authorList>
            <person name="Sinha S."/>
            <person name="Flibotte S."/>
            <person name="Neira M."/>
            <person name="Lenassi M."/>
            <person name="Gostincar C."/>
            <person name="Stajich J.E."/>
            <person name="Nislow C.E."/>
        </authorList>
    </citation>
    <scope>NUCLEOTIDE SEQUENCE [LARGE SCALE GENOMIC DNA]</scope>
    <source>
        <strain evidence="6 7">EXF-2000</strain>
    </source>
</reference>
<evidence type="ECO:0000256" key="3">
    <source>
        <dbReference type="ARBA" id="ARBA00022989"/>
    </source>
</evidence>
<evidence type="ECO:0000313" key="7">
    <source>
        <dbReference type="Proteomes" id="UP000194280"/>
    </source>
</evidence>
<dbReference type="GO" id="GO:0016020">
    <property type="term" value="C:membrane"/>
    <property type="evidence" value="ECO:0007669"/>
    <property type="project" value="UniProtKB-SubCell"/>
</dbReference>
<dbReference type="AlphaFoldDB" id="A0A1Z5T067"/>
<dbReference type="EMBL" id="MUNK01000170">
    <property type="protein sequence ID" value="OTA27907.1"/>
    <property type="molecule type" value="Genomic_DNA"/>
</dbReference>
<gene>
    <name evidence="6" type="ORF">BTJ68_12045</name>
</gene>
<organism evidence="6 7">
    <name type="scientific">Hortaea werneckii EXF-2000</name>
    <dbReference type="NCBI Taxonomy" id="1157616"/>
    <lineage>
        <taxon>Eukaryota</taxon>
        <taxon>Fungi</taxon>
        <taxon>Dikarya</taxon>
        <taxon>Ascomycota</taxon>
        <taxon>Pezizomycotina</taxon>
        <taxon>Dothideomycetes</taxon>
        <taxon>Dothideomycetidae</taxon>
        <taxon>Mycosphaerellales</taxon>
        <taxon>Teratosphaeriaceae</taxon>
        <taxon>Hortaea</taxon>
    </lineage>
</organism>
<dbReference type="PANTHER" id="PTHR35371">
    <property type="entry name" value="INNER MEMBRANE PROTEIN"/>
    <property type="match status" value="1"/>
</dbReference>
<accession>A0A1Z5T067</accession>
<feature type="transmembrane region" description="Helical" evidence="5">
    <location>
        <begin position="134"/>
        <end position="152"/>
    </location>
</feature>
<dbReference type="InParanoid" id="A0A1Z5T067"/>
<dbReference type="Pfam" id="PF01124">
    <property type="entry name" value="MAPEG"/>
    <property type="match status" value="1"/>
</dbReference>
<protein>
    <recommendedName>
        <fullName evidence="8">MAPEG family protein</fullName>
    </recommendedName>
</protein>
<dbReference type="OrthoDB" id="2122304at2759"/>
<dbReference type="PANTHER" id="PTHR35371:SF1">
    <property type="entry name" value="BLR7753 PROTEIN"/>
    <property type="match status" value="1"/>
</dbReference>
<keyword evidence="2 5" id="KW-0812">Transmembrane</keyword>
<evidence type="ECO:0000313" key="6">
    <source>
        <dbReference type="EMBL" id="OTA27907.1"/>
    </source>
</evidence>
<dbReference type="InterPro" id="IPR023352">
    <property type="entry name" value="MAPEG-like_dom_sf"/>
</dbReference>
<evidence type="ECO:0000256" key="4">
    <source>
        <dbReference type="ARBA" id="ARBA00023136"/>
    </source>
</evidence>
<feature type="transmembrane region" description="Helical" evidence="5">
    <location>
        <begin position="13"/>
        <end position="32"/>
    </location>
</feature>
<evidence type="ECO:0000256" key="1">
    <source>
        <dbReference type="ARBA" id="ARBA00004370"/>
    </source>
</evidence>
<keyword evidence="4 5" id="KW-0472">Membrane</keyword>
<comment type="subcellular location">
    <subcellularLocation>
        <location evidence="1">Membrane</location>
    </subcellularLocation>
</comment>
<evidence type="ECO:0000256" key="5">
    <source>
        <dbReference type="SAM" id="Phobius"/>
    </source>
</evidence>
<dbReference type="InterPro" id="IPR001129">
    <property type="entry name" value="Membr-assoc_MAPEG"/>
</dbReference>
<keyword evidence="7" id="KW-1185">Reference proteome</keyword>